<evidence type="ECO:0000256" key="1">
    <source>
        <dbReference type="SAM" id="MobiDB-lite"/>
    </source>
</evidence>
<dbReference type="InterPro" id="IPR008257">
    <property type="entry name" value="Pept_M19"/>
</dbReference>
<name>A0A0A2MLN6_9FLAO</name>
<organism evidence="2 3">
    <name type="scientific">Flavobacterium subsaxonicum WB 4.1-42 = DSM 21790</name>
    <dbReference type="NCBI Taxonomy" id="1121898"/>
    <lineage>
        <taxon>Bacteria</taxon>
        <taxon>Pseudomonadati</taxon>
        <taxon>Bacteroidota</taxon>
        <taxon>Flavobacteriia</taxon>
        <taxon>Flavobacteriales</taxon>
        <taxon>Flavobacteriaceae</taxon>
        <taxon>Flavobacterium</taxon>
    </lineage>
</organism>
<dbReference type="SUPFAM" id="SSF51556">
    <property type="entry name" value="Metallo-dependent hydrolases"/>
    <property type="match status" value="1"/>
</dbReference>
<dbReference type="Gene3D" id="3.20.20.140">
    <property type="entry name" value="Metal-dependent hydrolases"/>
    <property type="match status" value="1"/>
</dbReference>
<comment type="caution">
    <text evidence="2">The sequence shown here is derived from an EMBL/GenBank/DDBJ whole genome shotgun (WGS) entry which is preliminary data.</text>
</comment>
<evidence type="ECO:0000313" key="3">
    <source>
        <dbReference type="Proteomes" id="UP000030111"/>
    </source>
</evidence>
<feature type="compositionally biased region" description="Polar residues" evidence="1">
    <location>
        <begin position="312"/>
        <end position="321"/>
    </location>
</feature>
<dbReference type="STRING" id="1121898.GCA_000422725_01919"/>
<accession>A0A0A2MLN6</accession>
<dbReference type="RefSeq" id="WP_026990747.1">
    <property type="nucleotide sequence ID" value="NZ_AUGP01000018.1"/>
</dbReference>
<protein>
    <submittedName>
        <fullName evidence="2">Peptidase M19</fullName>
    </submittedName>
</protein>
<dbReference type="PANTHER" id="PTHR10443:SF12">
    <property type="entry name" value="DIPEPTIDASE"/>
    <property type="match status" value="1"/>
</dbReference>
<sequence>MGIGNQLWSRRKFVTTLTGAGAVIVLNPPLMWAFENEDPRVAAIVARTMGIDTHNHVDVPLNADELPGPKLDLAAEMKKSGLSAICATFAVDYQKLTNPGDAYNRFISGLDAMDAVLQSNNIKRSLNLADVKAAKKSGTPTIIQSVEGCHFLEGQASRVQVAYNRGLRHLGLLHDNDASVPLGDVYTNTAKYGGLTALGADVIKECNRLGILIDLAHASNDTINAALKVTTKPVVISHTGLDTQLGQNPFMAKMMKPRLISKEQAKIVAGAGGIIGVWTHLAETPLEYAQNVRAMVDVIGIDHVSIGTDTKLTASYRSPNDQGRKPDGDKQGPPQNKEKGGPEGGKKEEGKGGGRVGERTNEAWKDQKVGFYYAVVDALLKTGFTEEDIAKFGGGNFCRVFDAATKG</sequence>
<dbReference type="OrthoDB" id="9804920at2"/>
<feature type="compositionally biased region" description="Basic and acidic residues" evidence="1">
    <location>
        <begin position="322"/>
        <end position="361"/>
    </location>
</feature>
<reference evidence="2 3" key="1">
    <citation type="submission" date="2013-09" db="EMBL/GenBank/DDBJ databases">
        <authorList>
            <person name="Zeng Z."/>
            <person name="Chen C."/>
        </authorList>
    </citation>
    <scope>NUCLEOTIDE SEQUENCE [LARGE SCALE GENOMIC DNA]</scope>
    <source>
        <strain evidence="2 3">WB 4.1-42</strain>
    </source>
</reference>
<dbReference type="PROSITE" id="PS51365">
    <property type="entry name" value="RENAL_DIPEPTIDASE_2"/>
    <property type="match status" value="1"/>
</dbReference>
<dbReference type="Proteomes" id="UP000030111">
    <property type="component" value="Unassembled WGS sequence"/>
</dbReference>
<evidence type="ECO:0000313" key="2">
    <source>
        <dbReference type="EMBL" id="KGO93204.1"/>
    </source>
</evidence>
<feature type="region of interest" description="Disordered" evidence="1">
    <location>
        <begin position="312"/>
        <end position="361"/>
    </location>
</feature>
<gene>
    <name evidence="2" type="ORF">Q766_07810</name>
</gene>
<dbReference type="GO" id="GO:0070573">
    <property type="term" value="F:metallodipeptidase activity"/>
    <property type="evidence" value="ECO:0007669"/>
    <property type="project" value="InterPro"/>
</dbReference>
<dbReference type="EMBL" id="JRLY01000005">
    <property type="protein sequence ID" value="KGO93204.1"/>
    <property type="molecule type" value="Genomic_DNA"/>
</dbReference>
<dbReference type="PANTHER" id="PTHR10443">
    <property type="entry name" value="MICROSOMAL DIPEPTIDASE"/>
    <property type="match status" value="1"/>
</dbReference>
<dbReference type="Pfam" id="PF01244">
    <property type="entry name" value="Peptidase_M19"/>
    <property type="match status" value="1"/>
</dbReference>
<proteinExistence type="predicted"/>
<keyword evidence="3" id="KW-1185">Reference proteome</keyword>
<dbReference type="InterPro" id="IPR032466">
    <property type="entry name" value="Metal_Hydrolase"/>
</dbReference>
<dbReference type="eggNOG" id="COG2355">
    <property type="taxonomic scope" value="Bacteria"/>
</dbReference>
<dbReference type="AlphaFoldDB" id="A0A0A2MLN6"/>
<dbReference type="GO" id="GO:0006508">
    <property type="term" value="P:proteolysis"/>
    <property type="evidence" value="ECO:0007669"/>
    <property type="project" value="InterPro"/>
</dbReference>